<dbReference type="GO" id="GO:0006355">
    <property type="term" value="P:regulation of DNA-templated transcription"/>
    <property type="evidence" value="ECO:0007669"/>
    <property type="project" value="InterPro"/>
</dbReference>
<sequence length="65" mass="7241">MSDTILSGRQEEVLNLLSDGHSPRGVATELGIRLSTVYSHIDRIGTKRAKAERTLEILDEAEIDY</sequence>
<dbReference type="InterPro" id="IPR000792">
    <property type="entry name" value="Tscrpt_reg_LuxR_C"/>
</dbReference>
<reference evidence="2 3" key="1">
    <citation type="submission" date="2019-11" db="EMBL/GenBank/DDBJ databases">
        <title>Whole genome sequence of Haloferax sp. MBLA0078.</title>
        <authorList>
            <person name="Seo M.-J."/>
            <person name="Cho E.-S."/>
        </authorList>
    </citation>
    <scope>NUCLEOTIDE SEQUENCE [LARGE SCALE GENOMIC DNA]</scope>
    <source>
        <strain evidence="2 3">MBLA0078</strain>
    </source>
</reference>
<dbReference type="EMBL" id="WKJQ01000001">
    <property type="protein sequence ID" value="MRW96792.1"/>
    <property type="molecule type" value="Genomic_DNA"/>
</dbReference>
<gene>
    <name evidence="2" type="ORF">GJR99_09420</name>
</gene>
<dbReference type="InterPro" id="IPR036388">
    <property type="entry name" value="WH-like_DNA-bd_sf"/>
</dbReference>
<evidence type="ECO:0000313" key="3">
    <source>
        <dbReference type="Proteomes" id="UP000443423"/>
    </source>
</evidence>
<dbReference type="RefSeq" id="WP_151111512.1">
    <property type="nucleotide sequence ID" value="NZ_WKJQ01000001.1"/>
</dbReference>
<evidence type="ECO:0000259" key="1">
    <source>
        <dbReference type="PROSITE" id="PS50043"/>
    </source>
</evidence>
<dbReference type="PRINTS" id="PR00038">
    <property type="entry name" value="HTHLUXR"/>
</dbReference>
<dbReference type="SUPFAM" id="SSF46894">
    <property type="entry name" value="C-terminal effector domain of the bipartite response regulators"/>
    <property type="match status" value="1"/>
</dbReference>
<dbReference type="SMART" id="SM00421">
    <property type="entry name" value="HTH_LUXR"/>
    <property type="match status" value="1"/>
</dbReference>
<dbReference type="Gene3D" id="1.10.10.10">
    <property type="entry name" value="Winged helix-like DNA-binding domain superfamily/Winged helix DNA-binding domain"/>
    <property type="match status" value="1"/>
</dbReference>
<dbReference type="PROSITE" id="PS50043">
    <property type="entry name" value="HTH_LUXR_2"/>
    <property type="match status" value="1"/>
</dbReference>
<dbReference type="Pfam" id="PF00196">
    <property type="entry name" value="GerE"/>
    <property type="match status" value="1"/>
</dbReference>
<name>A0A6A8G8A3_9EURY</name>
<keyword evidence="3" id="KW-1185">Reference proteome</keyword>
<evidence type="ECO:0000313" key="2">
    <source>
        <dbReference type="EMBL" id="MRW96792.1"/>
    </source>
</evidence>
<feature type="domain" description="HTH luxR-type" evidence="1">
    <location>
        <begin position="1"/>
        <end position="65"/>
    </location>
</feature>
<dbReference type="Proteomes" id="UP000443423">
    <property type="component" value="Unassembled WGS sequence"/>
</dbReference>
<protein>
    <recommendedName>
        <fullName evidence="1">HTH luxR-type domain-containing protein</fullName>
    </recommendedName>
</protein>
<accession>A0A6A8G8A3</accession>
<dbReference type="AlphaFoldDB" id="A0A6A8G8A3"/>
<dbReference type="InterPro" id="IPR016032">
    <property type="entry name" value="Sig_transdc_resp-reg_C-effctor"/>
</dbReference>
<organism evidence="2 3">
    <name type="scientific">Haloferax marinum</name>
    <dbReference type="NCBI Taxonomy" id="2666143"/>
    <lineage>
        <taxon>Archaea</taxon>
        <taxon>Methanobacteriati</taxon>
        <taxon>Methanobacteriota</taxon>
        <taxon>Stenosarchaea group</taxon>
        <taxon>Halobacteria</taxon>
        <taxon>Halobacteriales</taxon>
        <taxon>Haloferacaceae</taxon>
        <taxon>Haloferax</taxon>
    </lineage>
</organism>
<proteinExistence type="predicted"/>
<comment type="caution">
    <text evidence="2">The sequence shown here is derived from an EMBL/GenBank/DDBJ whole genome shotgun (WGS) entry which is preliminary data.</text>
</comment>
<dbReference type="GO" id="GO:0003677">
    <property type="term" value="F:DNA binding"/>
    <property type="evidence" value="ECO:0007669"/>
    <property type="project" value="InterPro"/>
</dbReference>